<dbReference type="CDD" id="cd06588">
    <property type="entry name" value="PhnB_like"/>
    <property type="match status" value="1"/>
</dbReference>
<dbReference type="GO" id="GO:0032259">
    <property type="term" value="P:methylation"/>
    <property type="evidence" value="ECO:0007669"/>
    <property type="project" value="UniProtKB-KW"/>
</dbReference>
<dbReference type="PANTHER" id="PTHR33990:SF2">
    <property type="entry name" value="PHNB-LIKE DOMAIN-CONTAINING PROTEIN"/>
    <property type="match status" value="1"/>
</dbReference>
<feature type="domain" description="PhnB-like" evidence="1">
    <location>
        <begin position="5"/>
        <end position="120"/>
    </location>
</feature>
<keyword evidence="2" id="KW-0808">Transferase</keyword>
<reference evidence="3" key="1">
    <citation type="submission" date="2008-10" db="EMBL/GenBank/DDBJ databases">
        <authorList>
            <person name="Molnar K."/>
        </authorList>
    </citation>
    <scope>NUCLEOTIDE SEQUENCE [LARGE SCALE GENOMIC DNA]</scope>
    <source>
        <strain evidence="3">NRRL 15998</strain>
    </source>
</reference>
<dbReference type="InterPro" id="IPR028973">
    <property type="entry name" value="PhnB-like"/>
</dbReference>
<dbReference type="Proteomes" id="UP000003986">
    <property type="component" value="Unassembled WGS sequence"/>
</dbReference>
<name>D6AGF1_STRFL</name>
<keyword evidence="2" id="KW-0830">Ubiquinone</keyword>
<dbReference type="EMBL" id="DS999644">
    <property type="protein sequence ID" value="EFE76961.2"/>
    <property type="molecule type" value="Genomic_DNA"/>
</dbReference>
<dbReference type="SUPFAM" id="SSF54593">
    <property type="entry name" value="Glyoxalase/Bleomycin resistance protein/Dihydroxybiphenyl dioxygenase"/>
    <property type="match status" value="1"/>
</dbReference>
<proteinExistence type="predicted"/>
<sequence>MKVMQKITPCLWFDGQAKEAAEHYVAIFGGDSRIGNITYYGEGTPGEPGSVLTVDFRLAGQDYIGLNGGPQFPFTEAISLSVDCADQAEVDRFWDALSEGGEEGQCGWLKDKFGVSWQVIPNELQQLVTGPDKERAQRATKAMLGMGKLDIQALRDA</sequence>
<organism evidence="2 3">
    <name type="scientific">Streptomyces filamentosus NRRL 15998</name>
    <dbReference type="NCBI Taxonomy" id="457431"/>
    <lineage>
        <taxon>Bacteria</taxon>
        <taxon>Bacillati</taxon>
        <taxon>Actinomycetota</taxon>
        <taxon>Actinomycetes</taxon>
        <taxon>Kitasatosporales</taxon>
        <taxon>Streptomycetaceae</taxon>
        <taxon>Streptomyces</taxon>
    </lineage>
</organism>
<keyword evidence="2" id="KW-0489">Methyltransferase</keyword>
<dbReference type="InterPro" id="IPR009725">
    <property type="entry name" value="3_dmu_93_MTrfase"/>
</dbReference>
<dbReference type="InterPro" id="IPR029068">
    <property type="entry name" value="Glyas_Bleomycin-R_OHBP_Dase"/>
</dbReference>
<dbReference type="PANTHER" id="PTHR33990">
    <property type="entry name" value="PROTEIN YJDN-RELATED"/>
    <property type="match status" value="1"/>
</dbReference>
<dbReference type="Gene3D" id="3.10.180.10">
    <property type="entry name" value="2,3-Dihydroxybiphenyl 1,2-Dioxygenase, domain 1"/>
    <property type="match status" value="1"/>
</dbReference>
<protein>
    <submittedName>
        <fullName evidence="2">3-demethylubiquinone-9 3-methyltransferase</fullName>
    </submittedName>
</protein>
<gene>
    <name evidence="2" type="ORF">SSGG_04328</name>
</gene>
<dbReference type="GO" id="GO:0008168">
    <property type="term" value="F:methyltransferase activity"/>
    <property type="evidence" value="ECO:0007669"/>
    <property type="project" value="UniProtKB-KW"/>
</dbReference>
<dbReference type="Pfam" id="PF06983">
    <property type="entry name" value="3-dmu-9_3-mt"/>
    <property type="match status" value="1"/>
</dbReference>
<evidence type="ECO:0000259" key="1">
    <source>
        <dbReference type="Pfam" id="PF06983"/>
    </source>
</evidence>
<evidence type="ECO:0000313" key="3">
    <source>
        <dbReference type="Proteomes" id="UP000003986"/>
    </source>
</evidence>
<dbReference type="AlphaFoldDB" id="D6AGF1"/>
<reference evidence="3" key="2">
    <citation type="submission" date="2008-12" db="EMBL/GenBank/DDBJ databases">
        <title>Annotation of Streptomyces roseosporus strain NRRL 15998.</title>
        <authorList>
            <consortium name="The Broad Institute Genome Sequencing Platform"/>
            <consortium name="Broad Institute Microbial Sequencing Center"/>
            <person name="Fischbach M."/>
            <person name="Ward D."/>
            <person name="Young S."/>
            <person name="Kodira C.D."/>
            <person name="Zeng Q."/>
            <person name="Koehrsen M."/>
            <person name="Godfrey P."/>
            <person name="Alvarado L."/>
            <person name="Berlin A.M."/>
            <person name="Borenstein D."/>
            <person name="Chen Z."/>
            <person name="Engels R."/>
            <person name="Freedman E."/>
            <person name="Gellesch M."/>
            <person name="Goldberg J."/>
            <person name="Griggs A."/>
            <person name="Gujja S."/>
            <person name="Heiman D.I."/>
            <person name="Hepburn T.A."/>
            <person name="Howarth C."/>
            <person name="Jen D."/>
            <person name="Larson L."/>
            <person name="Lewis B."/>
            <person name="Mehta T."/>
            <person name="Park D."/>
            <person name="Pearson M."/>
            <person name="Roberts A."/>
            <person name="Saif S."/>
            <person name="Shea T.D."/>
            <person name="Shenoy N."/>
            <person name="Sisk P."/>
            <person name="Stolte C."/>
            <person name="Sykes S.N."/>
            <person name="Walk T."/>
            <person name="White J."/>
            <person name="Yandava C."/>
            <person name="Straight P."/>
            <person name="Clardy J."/>
            <person name="Hung D."/>
            <person name="Kolter R."/>
            <person name="Mekalanos J."/>
            <person name="Walker S."/>
            <person name="Walsh C.T."/>
            <person name="Wieland B.L.C."/>
            <person name="Ilzarbe M."/>
            <person name="Galagan J."/>
            <person name="Nusbaum C."/>
            <person name="Birren B."/>
        </authorList>
    </citation>
    <scope>NUCLEOTIDE SEQUENCE [LARGE SCALE GENOMIC DNA]</scope>
    <source>
        <strain evidence="3">NRRL 15998</strain>
    </source>
</reference>
<evidence type="ECO:0000313" key="2">
    <source>
        <dbReference type="EMBL" id="EFE76961.2"/>
    </source>
</evidence>
<accession>D6AGF1</accession>
<dbReference type="PIRSF" id="PIRSF021700">
    <property type="entry name" value="3_dmu_93_MTrfase"/>
    <property type="match status" value="1"/>
</dbReference>